<sequence length="245" mass="27385">MLKHLFTIVLSALFLVATPVRADVLTMPSLEWPPYSGKNLPDQGASVAVVRAAVQAMGHELNVEFYPWSRTVYLVKNDAQYAGYFPEYHYETDELIFSDPIGTGPLGFVENVNQPIEWSTLDDLTQHTIGVVRGYVNTPELDERIANGTLKSSAVTSDTQNLQKVGRERIPLAVVDANVLDYLKENDPALSAVKANLQMNKKLLVDKKLYIAFADNAEGQKWREVVNQGLKKINVEQIMKEHLGE</sequence>
<name>A0AA47LTH0_9GAMM</name>
<organism evidence="3 4">
    <name type="scientific">Salinivibrio kushneri</name>
    <dbReference type="NCBI Taxonomy" id="1908198"/>
    <lineage>
        <taxon>Bacteria</taxon>
        <taxon>Pseudomonadati</taxon>
        <taxon>Pseudomonadota</taxon>
        <taxon>Gammaproteobacteria</taxon>
        <taxon>Vibrionales</taxon>
        <taxon>Vibrionaceae</taxon>
        <taxon>Salinivibrio</taxon>
    </lineage>
</organism>
<evidence type="ECO:0000256" key="2">
    <source>
        <dbReference type="SAM" id="SignalP"/>
    </source>
</evidence>
<comment type="similarity">
    <text evidence="1">Belongs to the bacterial solute-binding protein 3 family.</text>
</comment>
<keyword evidence="3" id="KW-0614">Plasmid</keyword>
<proteinExistence type="inferred from homology"/>
<evidence type="ECO:0000313" key="3">
    <source>
        <dbReference type="EMBL" id="WBA10292.1"/>
    </source>
</evidence>
<gene>
    <name evidence="3" type="ORF">N8M53_13115</name>
</gene>
<geneLocation type="plasmid" evidence="3 4">
    <name>unnamed</name>
</geneLocation>
<protein>
    <submittedName>
        <fullName evidence="3">Transporter substrate-binding domain-containing protein</fullName>
    </submittedName>
</protein>
<dbReference type="AlphaFoldDB" id="A0AA47LTH0"/>
<feature type="chain" id="PRO_5041321236" evidence="2">
    <location>
        <begin position="23"/>
        <end position="245"/>
    </location>
</feature>
<dbReference type="Proteomes" id="UP001164748">
    <property type="component" value="Plasmid unnamed"/>
</dbReference>
<keyword evidence="2" id="KW-0732">Signal</keyword>
<evidence type="ECO:0000313" key="4">
    <source>
        <dbReference type="Proteomes" id="UP001164748"/>
    </source>
</evidence>
<accession>A0AA47LTH0</accession>
<dbReference type="SUPFAM" id="SSF53850">
    <property type="entry name" value="Periplasmic binding protein-like II"/>
    <property type="match status" value="1"/>
</dbReference>
<reference evidence="3" key="1">
    <citation type="submission" date="2022-09" db="EMBL/GenBank/DDBJ databases">
        <authorList>
            <person name="Li Z.-J."/>
        </authorList>
    </citation>
    <scope>NUCLEOTIDE SEQUENCE</scope>
    <source>
        <strain evidence="3">TGB11</strain>
        <plasmid evidence="3">unnamed</plasmid>
    </source>
</reference>
<dbReference type="Gene3D" id="3.40.190.10">
    <property type="entry name" value="Periplasmic binding protein-like II"/>
    <property type="match status" value="2"/>
</dbReference>
<evidence type="ECO:0000256" key="1">
    <source>
        <dbReference type="ARBA" id="ARBA00010333"/>
    </source>
</evidence>
<dbReference type="RefSeq" id="WP_269580315.1">
    <property type="nucleotide sequence ID" value="NZ_CP114589.1"/>
</dbReference>
<feature type="signal peptide" evidence="2">
    <location>
        <begin position="1"/>
        <end position="22"/>
    </location>
</feature>
<dbReference type="PANTHER" id="PTHR35936:SF25">
    <property type="entry name" value="ABC TRANSPORTER SUBSTRATE-BINDING PROTEIN"/>
    <property type="match status" value="1"/>
</dbReference>
<dbReference type="EMBL" id="CP114589">
    <property type="protein sequence ID" value="WBA10292.1"/>
    <property type="molecule type" value="Genomic_DNA"/>
</dbReference>
<dbReference type="PANTHER" id="PTHR35936">
    <property type="entry name" value="MEMBRANE-BOUND LYTIC MUREIN TRANSGLYCOSYLASE F"/>
    <property type="match status" value="1"/>
</dbReference>